<evidence type="ECO:0000313" key="3">
    <source>
        <dbReference type="Proteomes" id="UP001519345"/>
    </source>
</evidence>
<organism evidence="2 3">
    <name type="scientific">Virgibacillus natechei</name>
    <dbReference type="NCBI Taxonomy" id="1216297"/>
    <lineage>
        <taxon>Bacteria</taxon>
        <taxon>Bacillati</taxon>
        <taxon>Bacillota</taxon>
        <taxon>Bacilli</taxon>
        <taxon>Bacillales</taxon>
        <taxon>Bacillaceae</taxon>
        <taxon>Virgibacillus</taxon>
    </lineage>
</organism>
<gene>
    <name evidence="2" type="ORF">J2Z83_000977</name>
</gene>
<reference evidence="2 3" key="1">
    <citation type="submission" date="2021-03" db="EMBL/GenBank/DDBJ databases">
        <title>Genomic Encyclopedia of Type Strains, Phase IV (KMG-IV): sequencing the most valuable type-strain genomes for metagenomic binning, comparative biology and taxonomic classification.</title>
        <authorList>
            <person name="Goeker M."/>
        </authorList>
    </citation>
    <scope>NUCLEOTIDE SEQUENCE [LARGE SCALE GENOMIC DNA]</scope>
    <source>
        <strain evidence="2 3">DSM 25609</strain>
    </source>
</reference>
<feature type="transmembrane region" description="Helical" evidence="1">
    <location>
        <begin position="50"/>
        <end position="69"/>
    </location>
</feature>
<name>A0ABS4ID66_9BACI</name>
<keyword evidence="1" id="KW-1133">Transmembrane helix</keyword>
<dbReference type="EMBL" id="JAGGKX010000003">
    <property type="protein sequence ID" value="MBP1968883.1"/>
    <property type="molecule type" value="Genomic_DNA"/>
</dbReference>
<evidence type="ECO:0000256" key="1">
    <source>
        <dbReference type="SAM" id="Phobius"/>
    </source>
</evidence>
<comment type="caution">
    <text evidence="2">The sequence shown here is derived from an EMBL/GenBank/DDBJ whole genome shotgun (WGS) entry which is preliminary data.</text>
</comment>
<feature type="transmembrane region" description="Helical" evidence="1">
    <location>
        <begin position="6"/>
        <end position="30"/>
    </location>
</feature>
<dbReference type="InterPro" id="IPR025689">
    <property type="entry name" value="Spore_YtrH"/>
</dbReference>
<dbReference type="Proteomes" id="UP001519345">
    <property type="component" value="Unassembled WGS sequence"/>
</dbReference>
<accession>A0ABS4ID66</accession>
<keyword evidence="3" id="KW-1185">Reference proteome</keyword>
<feature type="transmembrane region" description="Helical" evidence="1">
    <location>
        <begin position="81"/>
        <end position="106"/>
    </location>
</feature>
<sequence length="111" mass="11863">MVDERFFASFIHCYFIAFGVIIGGAIIGSIGEFATGNAPLTSIGRIANNLRIWAIIAAIGGTFDAIANFERGLLDGSTIDLFKQALLILSAMGGVKTAIILIEWLIQEDIS</sequence>
<dbReference type="Pfam" id="PF14034">
    <property type="entry name" value="Spore_YtrH"/>
    <property type="match status" value="1"/>
</dbReference>
<keyword evidence="1" id="KW-0472">Membrane</keyword>
<protein>
    <recommendedName>
        <fullName evidence="4">Sporulation protein</fullName>
    </recommendedName>
</protein>
<proteinExistence type="predicted"/>
<keyword evidence="1" id="KW-0812">Transmembrane</keyword>
<evidence type="ECO:0000313" key="2">
    <source>
        <dbReference type="EMBL" id="MBP1968883.1"/>
    </source>
</evidence>
<evidence type="ECO:0008006" key="4">
    <source>
        <dbReference type="Google" id="ProtNLM"/>
    </source>
</evidence>